<proteinExistence type="inferred from homology"/>
<evidence type="ECO:0000259" key="9">
    <source>
        <dbReference type="Pfam" id="PF13847"/>
    </source>
</evidence>
<dbReference type="NCBIfam" id="NF008823">
    <property type="entry name" value="PRK11873.1"/>
    <property type="match status" value="1"/>
</dbReference>
<dbReference type="Pfam" id="PF13847">
    <property type="entry name" value="Methyltransf_31"/>
    <property type="match status" value="1"/>
</dbReference>
<keyword evidence="1" id="KW-0808">Transferase</keyword>
<dbReference type="InterPro" id="IPR029063">
    <property type="entry name" value="SAM-dependent_MTases_sf"/>
</dbReference>
<dbReference type="InterPro" id="IPR026669">
    <property type="entry name" value="Arsenite_MeTrfase-like"/>
</dbReference>
<name>X1C3U8_9ZZZZ</name>
<comment type="caution">
    <text evidence="10">The sequence shown here is derived from an EMBL/GenBank/DDBJ whole genome shotgun (WGS) entry which is preliminary data.</text>
</comment>
<accession>X1C3U8</accession>
<dbReference type="EMBL" id="BART01020317">
    <property type="protein sequence ID" value="GAH02761.1"/>
    <property type="molecule type" value="Genomic_DNA"/>
</dbReference>
<evidence type="ECO:0000256" key="8">
    <source>
        <dbReference type="ARBA" id="ARBA00048428"/>
    </source>
</evidence>
<evidence type="ECO:0000256" key="6">
    <source>
        <dbReference type="ARBA" id="ARBA00047941"/>
    </source>
</evidence>
<keyword evidence="2" id="KW-0949">S-adenosyl-L-methionine</keyword>
<dbReference type="PANTHER" id="PTHR43675:SF8">
    <property type="entry name" value="ARSENITE METHYLTRANSFERASE"/>
    <property type="match status" value="1"/>
</dbReference>
<dbReference type="EC" id="2.1.1.137" evidence="4"/>
<feature type="domain" description="Methyltransferase" evidence="9">
    <location>
        <begin position="14"/>
        <end position="151"/>
    </location>
</feature>
<reference evidence="10" key="1">
    <citation type="journal article" date="2014" name="Front. Microbiol.">
        <title>High frequency of phylogenetically diverse reductive dehalogenase-homologous genes in deep subseafloor sedimentary metagenomes.</title>
        <authorList>
            <person name="Kawai M."/>
            <person name="Futagami T."/>
            <person name="Toyoda A."/>
            <person name="Takaki Y."/>
            <person name="Nishi S."/>
            <person name="Hori S."/>
            <person name="Arai W."/>
            <person name="Tsubouchi T."/>
            <person name="Morono Y."/>
            <person name="Uchiyama I."/>
            <person name="Ito T."/>
            <person name="Fujiyama A."/>
            <person name="Inagaki F."/>
            <person name="Takami H."/>
        </authorList>
    </citation>
    <scope>NUCLEOTIDE SEQUENCE</scope>
    <source>
        <strain evidence="10">Expedition CK06-06</strain>
    </source>
</reference>
<dbReference type="CDD" id="cd02440">
    <property type="entry name" value="AdoMet_MTases"/>
    <property type="match status" value="1"/>
</dbReference>
<feature type="non-terminal residue" evidence="10">
    <location>
        <position position="1"/>
    </location>
</feature>
<evidence type="ECO:0000256" key="2">
    <source>
        <dbReference type="ARBA" id="ARBA00022691"/>
    </source>
</evidence>
<dbReference type="SUPFAM" id="SSF53335">
    <property type="entry name" value="S-adenosyl-L-methionine-dependent methyltransferases"/>
    <property type="match status" value="1"/>
</dbReference>
<comment type="catalytic activity">
    <reaction evidence="6">
        <text>arsenic triglutathione + [thioredoxin]-dithiol + S-adenosyl-L-methionine + 2 H2O = methylarsonous acid + [thioredoxin]-disulfide + 3 glutathione + S-adenosyl-L-homocysteine + H(+)</text>
        <dbReference type="Rhea" id="RHEA:69460"/>
        <dbReference type="Rhea" id="RHEA-COMP:10698"/>
        <dbReference type="Rhea" id="RHEA-COMP:10700"/>
        <dbReference type="ChEBI" id="CHEBI:15377"/>
        <dbReference type="ChEBI" id="CHEBI:15378"/>
        <dbReference type="ChEBI" id="CHEBI:17826"/>
        <dbReference type="ChEBI" id="CHEBI:29950"/>
        <dbReference type="ChEBI" id="CHEBI:50058"/>
        <dbReference type="ChEBI" id="CHEBI:57856"/>
        <dbReference type="ChEBI" id="CHEBI:57925"/>
        <dbReference type="ChEBI" id="CHEBI:59789"/>
        <dbReference type="ChEBI" id="CHEBI:183640"/>
        <dbReference type="EC" id="2.1.1.137"/>
    </reaction>
</comment>
<comment type="catalytic activity">
    <reaction evidence="8">
        <text>arsenic triglutathione + 3 [thioredoxin]-dithiol + 3 S-adenosyl-L-methionine = trimethylarsine + 3 [thioredoxin]-disulfide + 3 glutathione + 3 S-adenosyl-L-homocysteine + 3 H(+)</text>
        <dbReference type="Rhea" id="RHEA:69432"/>
        <dbReference type="Rhea" id="RHEA-COMP:10698"/>
        <dbReference type="Rhea" id="RHEA-COMP:10700"/>
        <dbReference type="ChEBI" id="CHEBI:15378"/>
        <dbReference type="ChEBI" id="CHEBI:27130"/>
        <dbReference type="ChEBI" id="CHEBI:29950"/>
        <dbReference type="ChEBI" id="CHEBI:50058"/>
        <dbReference type="ChEBI" id="CHEBI:57856"/>
        <dbReference type="ChEBI" id="CHEBI:57925"/>
        <dbReference type="ChEBI" id="CHEBI:59789"/>
        <dbReference type="ChEBI" id="CHEBI:183640"/>
        <dbReference type="EC" id="2.1.1.137"/>
    </reaction>
</comment>
<dbReference type="GO" id="GO:0030791">
    <property type="term" value="F:arsenite methyltransferase activity"/>
    <property type="evidence" value="ECO:0007669"/>
    <property type="project" value="UniProtKB-EC"/>
</dbReference>
<dbReference type="AlphaFoldDB" id="X1C3U8"/>
<organism evidence="10">
    <name type="scientific">marine sediment metagenome</name>
    <dbReference type="NCBI Taxonomy" id="412755"/>
    <lineage>
        <taxon>unclassified sequences</taxon>
        <taxon>metagenomes</taxon>
        <taxon>ecological metagenomes</taxon>
    </lineage>
</organism>
<evidence type="ECO:0000256" key="1">
    <source>
        <dbReference type="ARBA" id="ARBA00022679"/>
    </source>
</evidence>
<protein>
    <recommendedName>
        <fullName evidence="5">Arsenite methyltransferase</fullName>
        <ecNumber evidence="4">2.1.1.137</ecNumber>
    </recommendedName>
</protein>
<comment type="catalytic activity">
    <reaction evidence="7">
        <text>arsenic triglutathione + 2 [thioredoxin]-dithiol + 2 S-adenosyl-L-methionine + H2O = dimethylarsinous acid + 2 [thioredoxin]-disulfide + 3 glutathione + 2 S-adenosyl-L-homocysteine + 2 H(+)</text>
        <dbReference type="Rhea" id="RHEA:69464"/>
        <dbReference type="Rhea" id="RHEA-COMP:10698"/>
        <dbReference type="Rhea" id="RHEA-COMP:10700"/>
        <dbReference type="ChEBI" id="CHEBI:15377"/>
        <dbReference type="ChEBI" id="CHEBI:15378"/>
        <dbReference type="ChEBI" id="CHEBI:23808"/>
        <dbReference type="ChEBI" id="CHEBI:29950"/>
        <dbReference type="ChEBI" id="CHEBI:50058"/>
        <dbReference type="ChEBI" id="CHEBI:57856"/>
        <dbReference type="ChEBI" id="CHEBI:57925"/>
        <dbReference type="ChEBI" id="CHEBI:59789"/>
        <dbReference type="ChEBI" id="CHEBI:183640"/>
        <dbReference type="EC" id="2.1.1.137"/>
    </reaction>
</comment>
<evidence type="ECO:0000256" key="4">
    <source>
        <dbReference type="ARBA" id="ARBA00034521"/>
    </source>
</evidence>
<evidence type="ECO:0000313" key="10">
    <source>
        <dbReference type="EMBL" id="GAH02761.1"/>
    </source>
</evidence>
<sequence>LGCGDPITLANLQPGEVVLDLGSGGGLDCFLSSKQVGKAGHVIGIDMTPEMLERARQAAARMDITNVEFREGYLEKMPVDDNSVDVIISNCVINLSPDKPQVFAEMLRTLKPGGRVSVSDIVTSGELPAALRENMQAWGACVSGALDMDDYVASMEGVGFEEVNLVAKSSEGELLEGVPLANIFSASITALKPIDK</sequence>
<dbReference type="InterPro" id="IPR025714">
    <property type="entry name" value="Methyltranfer_dom"/>
</dbReference>
<dbReference type="PANTHER" id="PTHR43675">
    <property type="entry name" value="ARSENITE METHYLTRANSFERASE"/>
    <property type="match status" value="1"/>
</dbReference>
<comment type="similarity">
    <text evidence="3">Belongs to the methyltransferase superfamily. Arsenite methyltransferase family.</text>
</comment>
<gene>
    <name evidence="10" type="ORF">S01H4_37778</name>
</gene>
<evidence type="ECO:0000256" key="5">
    <source>
        <dbReference type="ARBA" id="ARBA00034545"/>
    </source>
</evidence>
<evidence type="ECO:0000256" key="7">
    <source>
        <dbReference type="ARBA" id="ARBA00047943"/>
    </source>
</evidence>
<evidence type="ECO:0000256" key="3">
    <source>
        <dbReference type="ARBA" id="ARBA00034487"/>
    </source>
</evidence>
<dbReference type="Gene3D" id="3.40.50.150">
    <property type="entry name" value="Vaccinia Virus protein VP39"/>
    <property type="match status" value="1"/>
</dbReference>